<reference evidence="3 4" key="1">
    <citation type="submission" date="2022-01" db="EMBL/GenBank/DDBJ databases">
        <authorList>
            <person name="Xiong W."/>
            <person name="Schranz E."/>
        </authorList>
    </citation>
    <scope>NUCLEOTIDE SEQUENCE [LARGE SCALE GENOMIC DNA]</scope>
</reference>
<dbReference type="Pfam" id="PF09324">
    <property type="entry name" value="Sec7-like_HDS"/>
    <property type="match status" value="1"/>
</dbReference>
<feature type="signal peptide" evidence="1">
    <location>
        <begin position="1"/>
        <end position="16"/>
    </location>
</feature>
<evidence type="ECO:0000313" key="4">
    <source>
        <dbReference type="Proteomes" id="UP001157418"/>
    </source>
</evidence>
<dbReference type="EMBL" id="CAKMRJ010000001">
    <property type="protein sequence ID" value="CAH1415616.1"/>
    <property type="molecule type" value="Genomic_DNA"/>
</dbReference>
<feature type="chain" id="PRO_5043583345" description="Mon2/Sec7/BIG1-like HDS domain-containing protein" evidence="1">
    <location>
        <begin position="17"/>
        <end position="87"/>
    </location>
</feature>
<dbReference type="InterPro" id="IPR015403">
    <property type="entry name" value="Mon2/Sec7/BIG1-like_HDS"/>
</dbReference>
<sequence length="87" mass="10078">MTRIRMVWARIWSVLANHFIAAGSHHDEKIAIWSEIIQRLIVDCVVQMIKSKVESIIFGWRSVFMIFTTASDDDLEPIVKSAFENVE</sequence>
<evidence type="ECO:0000256" key="1">
    <source>
        <dbReference type="SAM" id="SignalP"/>
    </source>
</evidence>
<dbReference type="AlphaFoldDB" id="A0AAU9LQI0"/>
<accession>A0AAU9LQI0</accession>
<dbReference type="Proteomes" id="UP001157418">
    <property type="component" value="Unassembled WGS sequence"/>
</dbReference>
<organism evidence="3 4">
    <name type="scientific">Lactuca virosa</name>
    <dbReference type="NCBI Taxonomy" id="75947"/>
    <lineage>
        <taxon>Eukaryota</taxon>
        <taxon>Viridiplantae</taxon>
        <taxon>Streptophyta</taxon>
        <taxon>Embryophyta</taxon>
        <taxon>Tracheophyta</taxon>
        <taxon>Spermatophyta</taxon>
        <taxon>Magnoliopsida</taxon>
        <taxon>eudicotyledons</taxon>
        <taxon>Gunneridae</taxon>
        <taxon>Pentapetalae</taxon>
        <taxon>asterids</taxon>
        <taxon>campanulids</taxon>
        <taxon>Asterales</taxon>
        <taxon>Asteraceae</taxon>
        <taxon>Cichorioideae</taxon>
        <taxon>Cichorieae</taxon>
        <taxon>Lactucinae</taxon>
        <taxon>Lactuca</taxon>
    </lineage>
</organism>
<evidence type="ECO:0000313" key="3">
    <source>
        <dbReference type="EMBL" id="CAH1415616.1"/>
    </source>
</evidence>
<name>A0AAU9LQI0_9ASTR</name>
<protein>
    <recommendedName>
        <fullName evidence="2">Mon2/Sec7/BIG1-like HDS domain-containing protein</fullName>
    </recommendedName>
</protein>
<keyword evidence="4" id="KW-1185">Reference proteome</keyword>
<proteinExistence type="predicted"/>
<gene>
    <name evidence="3" type="ORF">LVIROSA_LOCUS3449</name>
</gene>
<keyword evidence="1" id="KW-0732">Signal</keyword>
<feature type="domain" description="Mon2/Sec7/BIG1-like HDS" evidence="2">
    <location>
        <begin position="35"/>
        <end position="87"/>
    </location>
</feature>
<evidence type="ECO:0000259" key="2">
    <source>
        <dbReference type="Pfam" id="PF09324"/>
    </source>
</evidence>
<comment type="caution">
    <text evidence="3">The sequence shown here is derived from an EMBL/GenBank/DDBJ whole genome shotgun (WGS) entry which is preliminary data.</text>
</comment>